<dbReference type="PANTHER" id="PTHR45924">
    <property type="entry name" value="FI17866P1"/>
    <property type="match status" value="1"/>
</dbReference>
<feature type="region of interest" description="Disordered" evidence="1">
    <location>
        <begin position="657"/>
        <end position="797"/>
    </location>
</feature>
<dbReference type="Proteomes" id="UP000829720">
    <property type="component" value="Unassembled WGS sequence"/>
</dbReference>
<feature type="region of interest" description="Disordered" evidence="1">
    <location>
        <begin position="334"/>
        <end position="368"/>
    </location>
</feature>
<feature type="compositionally biased region" description="Basic and acidic residues" evidence="1">
    <location>
        <begin position="664"/>
        <end position="674"/>
    </location>
</feature>
<feature type="compositionally biased region" description="Low complexity" evidence="1">
    <location>
        <begin position="522"/>
        <end position="531"/>
    </location>
</feature>
<feature type="compositionally biased region" description="Acidic residues" evidence="1">
    <location>
        <begin position="258"/>
        <end position="271"/>
    </location>
</feature>
<name>A0A8T3DK95_9TELE</name>
<comment type="caution">
    <text evidence="2">The sequence shown here is derived from an EMBL/GenBank/DDBJ whole genome shotgun (WGS) entry which is preliminary data.</text>
</comment>
<feature type="region of interest" description="Disordered" evidence="1">
    <location>
        <begin position="916"/>
        <end position="972"/>
    </location>
</feature>
<accession>A0A8T3DK95</accession>
<evidence type="ECO:0000313" key="3">
    <source>
        <dbReference type="Proteomes" id="UP000829720"/>
    </source>
</evidence>
<feature type="compositionally biased region" description="Basic and acidic residues" evidence="1">
    <location>
        <begin position="916"/>
        <end position="941"/>
    </location>
</feature>
<dbReference type="PANTHER" id="PTHR45924:SF4">
    <property type="entry name" value="PLECKSTRIN HOMOLOGY DOMAIN-CONTAINING FAMILY G MEMBER 3"/>
    <property type="match status" value="1"/>
</dbReference>
<evidence type="ECO:0000256" key="1">
    <source>
        <dbReference type="SAM" id="MobiDB-lite"/>
    </source>
</evidence>
<feature type="compositionally biased region" description="Acidic residues" evidence="1">
    <location>
        <begin position="143"/>
        <end position="153"/>
    </location>
</feature>
<dbReference type="GO" id="GO:0005085">
    <property type="term" value="F:guanyl-nucleotide exchange factor activity"/>
    <property type="evidence" value="ECO:0007669"/>
    <property type="project" value="TreeGrafter"/>
</dbReference>
<feature type="region of interest" description="Disordered" evidence="1">
    <location>
        <begin position="18"/>
        <end position="112"/>
    </location>
</feature>
<feature type="compositionally biased region" description="Acidic residues" evidence="1">
    <location>
        <begin position="222"/>
        <end position="236"/>
    </location>
</feature>
<keyword evidence="3" id="KW-1185">Reference proteome</keyword>
<proteinExistence type="predicted"/>
<dbReference type="GO" id="GO:0031267">
    <property type="term" value="F:small GTPase binding"/>
    <property type="evidence" value="ECO:0007669"/>
    <property type="project" value="TreeGrafter"/>
</dbReference>
<feature type="region of interest" description="Disordered" evidence="1">
    <location>
        <begin position="142"/>
        <end position="287"/>
    </location>
</feature>
<dbReference type="GO" id="GO:2000114">
    <property type="term" value="P:regulation of establishment of cell polarity"/>
    <property type="evidence" value="ECO:0007669"/>
    <property type="project" value="TreeGrafter"/>
</dbReference>
<feature type="compositionally biased region" description="Gly residues" evidence="1">
    <location>
        <begin position="83"/>
        <end position="93"/>
    </location>
</feature>
<protein>
    <submittedName>
        <fullName evidence="2">Uncharacterized protein</fullName>
    </submittedName>
</protein>
<organism evidence="2 3">
    <name type="scientific">Albula goreensis</name>
    <dbReference type="NCBI Taxonomy" id="1534307"/>
    <lineage>
        <taxon>Eukaryota</taxon>
        <taxon>Metazoa</taxon>
        <taxon>Chordata</taxon>
        <taxon>Craniata</taxon>
        <taxon>Vertebrata</taxon>
        <taxon>Euteleostomi</taxon>
        <taxon>Actinopterygii</taxon>
        <taxon>Neopterygii</taxon>
        <taxon>Teleostei</taxon>
        <taxon>Albuliformes</taxon>
        <taxon>Albulidae</taxon>
        <taxon>Albula</taxon>
    </lineage>
</organism>
<gene>
    <name evidence="2" type="ORF">AGOR_G00088240</name>
</gene>
<dbReference type="EMBL" id="JAERUA010000007">
    <property type="protein sequence ID" value="KAI1897919.1"/>
    <property type="molecule type" value="Genomic_DNA"/>
</dbReference>
<sequence>MNEVSLLTSRQGLLFCDFTPQRTDSDGALQADVWSVRPRDSVSTLGSSVGEPEDERPSMEEEDEEEDSGFRKDSSPSDSEEAGPGGGVGGARAGGANEEAESDKDDVLMEGDQIDDFASSMLEAISSWHYRARALLSMRVPTDEEGNDIMEENGVDRESGQSSGQEETCDTAEGRSHSEQVSMGETLQQSGCLATSTEKLESDLPSDLESVALISSAPCGLEEQESELDRDEDGDERMEMSPVPQQVEAKSLSSGESATEEEEEEEEEEEAAAPGVEPGSILPSSVLDQAGAIAEHFATNNRRGSLIADEVRSLGCPSPRLPSRRGSTFSLGAEVQDRSHRLNSVNDATDPDLAPQSPVAGSPSEAERCAAHWRRDSTLSRQDQLLISKIKCYYENAEHHGANFTIQRRESLTYIPAGLVRSSVSRLNSVPKDDTASLERKEGPESASEPPRDLKDSVPGDYPELPAMDKGRGPVEPSSSDTDMPVEPPAPAAGDEEEFRPSSEMIRVWQEMEKELGGGRQGPRARGASPPLAKRGRLVGRDPAPESAKPPLNLRETKPSTDAAETTTDPQARGTGLRPGEAAGKAQDEGKTKRAPAPRVIQLGPETTEEEDLLLQEAERAKNKVFHLARQYSQRIKCSKPLVRQRSQDIDILCSATSHLPPVQEERPERENKGKPNLSLPLASYDNPLPIPSPAGSSGHSSCKSPVSPTQSEKFNWPDVRELRSMYARQGSGEAPSGSCPPTAAGRSRSVPEKMASAATRRRSSCSSSYGAGAGPRPLSEPGAPRSRPPVDPEEKHVRVCRAGSLDQQLSGLHLSNLHNLNSQNNGNPGYYVSGHTVLPDNGKVIVMERVTISTSQEGGVVPWQPEEGGGRVGVRPEVEGEDVDGNYVQIRSPTSREKISIMAVIDRCRAYQDSEEYRQRQEGGTRAEPATRHGRDREQDQAPPQTSRLQMVPREPQQAPAKRLTATRAVW</sequence>
<reference evidence="2" key="1">
    <citation type="submission" date="2021-01" db="EMBL/GenBank/DDBJ databases">
        <authorList>
            <person name="Zahm M."/>
            <person name="Roques C."/>
            <person name="Cabau C."/>
            <person name="Klopp C."/>
            <person name="Donnadieu C."/>
            <person name="Jouanno E."/>
            <person name="Lampietro C."/>
            <person name="Louis A."/>
            <person name="Herpin A."/>
            <person name="Echchiki A."/>
            <person name="Berthelot C."/>
            <person name="Parey E."/>
            <person name="Roest-Crollius H."/>
            <person name="Braasch I."/>
            <person name="Postlethwait J."/>
            <person name="Bobe J."/>
            <person name="Montfort J."/>
            <person name="Bouchez O."/>
            <person name="Begum T."/>
            <person name="Mejri S."/>
            <person name="Adams A."/>
            <person name="Chen W.-J."/>
            <person name="Guiguen Y."/>
        </authorList>
    </citation>
    <scope>NUCLEOTIDE SEQUENCE</scope>
    <source>
        <tissue evidence="2">Blood</tissue>
    </source>
</reference>
<dbReference type="OrthoDB" id="1594986at2759"/>
<dbReference type="AlphaFoldDB" id="A0A8T3DK95"/>
<feature type="compositionally biased region" description="Polar residues" evidence="1">
    <location>
        <begin position="695"/>
        <end position="714"/>
    </location>
</feature>
<evidence type="ECO:0000313" key="2">
    <source>
        <dbReference type="EMBL" id="KAI1897919.1"/>
    </source>
</evidence>
<feature type="region of interest" description="Disordered" evidence="1">
    <location>
        <begin position="426"/>
        <end position="608"/>
    </location>
</feature>
<feature type="compositionally biased region" description="Basic and acidic residues" evidence="1">
    <location>
        <begin position="431"/>
        <end position="458"/>
    </location>
</feature>
<feature type="compositionally biased region" description="Acidic residues" evidence="1">
    <location>
        <begin position="98"/>
        <end position="112"/>
    </location>
</feature>
<feature type="compositionally biased region" description="Polar residues" evidence="1">
    <location>
        <begin position="179"/>
        <end position="197"/>
    </location>
</feature>